<dbReference type="InterPro" id="IPR019605">
    <property type="entry name" value="Misato_II_tubulin-like"/>
</dbReference>
<keyword evidence="3" id="KW-0496">Mitochondrion</keyword>
<name>A0AAV3YC79_9GAST</name>
<comment type="caution">
    <text evidence="7">The sequence shown here is derived from an EMBL/GenBank/DDBJ whole genome shotgun (WGS) entry which is preliminary data.</text>
</comment>
<dbReference type="PANTHER" id="PTHR13391">
    <property type="entry name" value="MITOCHONDRIAL DISTRIBUTION REGULATOR MISATO"/>
    <property type="match status" value="1"/>
</dbReference>
<keyword evidence="8" id="KW-1185">Reference proteome</keyword>
<dbReference type="SUPFAM" id="SSF52490">
    <property type="entry name" value="Tubulin nucleotide-binding domain-like"/>
    <property type="match status" value="1"/>
</dbReference>
<dbReference type="Pfam" id="PF14881">
    <property type="entry name" value="Tubulin_3"/>
    <property type="match status" value="1"/>
</dbReference>
<feature type="domain" description="DML1/Misato tubulin" evidence="6">
    <location>
        <begin position="166"/>
        <end position="352"/>
    </location>
</feature>
<evidence type="ECO:0000256" key="4">
    <source>
        <dbReference type="SAM" id="MobiDB-lite"/>
    </source>
</evidence>
<feature type="region of interest" description="Disordered" evidence="4">
    <location>
        <begin position="118"/>
        <end position="147"/>
    </location>
</feature>
<dbReference type="GO" id="GO:0007005">
    <property type="term" value="P:mitochondrion organization"/>
    <property type="evidence" value="ECO:0007669"/>
    <property type="project" value="InterPro"/>
</dbReference>
<dbReference type="EMBL" id="BLXT01000825">
    <property type="protein sequence ID" value="GFN80506.1"/>
    <property type="molecule type" value="Genomic_DNA"/>
</dbReference>
<evidence type="ECO:0000313" key="7">
    <source>
        <dbReference type="EMBL" id="GFN80506.1"/>
    </source>
</evidence>
<dbReference type="Gene3D" id="3.40.50.1440">
    <property type="entry name" value="Tubulin/FtsZ, GTPase domain"/>
    <property type="match status" value="1"/>
</dbReference>
<evidence type="ECO:0000259" key="5">
    <source>
        <dbReference type="Pfam" id="PF10644"/>
    </source>
</evidence>
<dbReference type="InterPro" id="IPR036525">
    <property type="entry name" value="Tubulin/FtsZ_GTPase_sf"/>
</dbReference>
<accession>A0AAV3YC79</accession>
<organism evidence="7 8">
    <name type="scientific">Plakobranchus ocellatus</name>
    <dbReference type="NCBI Taxonomy" id="259542"/>
    <lineage>
        <taxon>Eukaryota</taxon>
        <taxon>Metazoa</taxon>
        <taxon>Spiralia</taxon>
        <taxon>Lophotrochozoa</taxon>
        <taxon>Mollusca</taxon>
        <taxon>Gastropoda</taxon>
        <taxon>Heterobranchia</taxon>
        <taxon>Euthyneura</taxon>
        <taxon>Panpulmonata</taxon>
        <taxon>Sacoglossa</taxon>
        <taxon>Placobranchoidea</taxon>
        <taxon>Plakobranchidae</taxon>
        <taxon>Plakobranchus</taxon>
    </lineage>
</organism>
<feature type="domain" description="Misato Segment II tubulin-like" evidence="5">
    <location>
        <begin position="4"/>
        <end position="117"/>
    </location>
</feature>
<dbReference type="InterPro" id="IPR049942">
    <property type="entry name" value="DML1/Misato"/>
</dbReference>
<dbReference type="CDD" id="cd06060">
    <property type="entry name" value="misato"/>
    <property type="match status" value="1"/>
</dbReference>
<evidence type="ECO:0000256" key="2">
    <source>
        <dbReference type="ARBA" id="ARBA00008507"/>
    </source>
</evidence>
<reference evidence="7 8" key="1">
    <citation type="journal article" date="2021" name="Elife">
        <title>Chloroplast acquisition without the gene transfer in kleptoplastic sea slugs, Plakobranchus ocellatus.</title>
        <authorList>
            <person name="Maeda T."/>
            <person name="Takahashi S."/>
            <person name="Yoshida T."/>
            <person name="Shimamura S."/>
            <person name="Takaki Y."/>
            <person name="Nagai Y."/>
            <person name="Toyoda A."/>
            <person name="Suzuki Y."/>
            <person name="Arimoto A."/>
            <person name="Ishii H."/>
            <person name="Satoh N."/>
            <person name="Nishiyama T."/>
            <person name="Hasebe M."/>
            <person name="Maruyama T."/>
            <person name="Minagawa J."/>
            <person name="Obokata J."/>
            <person name="Shigenobu S."/>
        </authorList>
    </citation>
    <scope>NUCLEOTIDE SEQUENCE [LARGE SCALE GENOMIC DNA]</scope>
</reference>
<dbReference type="AlphaFoldDB" id="A0AAV3YC79"/>
<proteinExistence type="inferred from homology"/>
<dbReference type="Pfam" id="PF10644">
    <property type="entry name" value="Misat_Tub_SegII"/>
    <property type="match status" value="1"/>
</dbReference>
<dbReference type="InterPro" id="IPR029209">
    <property type="entry name" value="DML1/Misato_tubulin"/>
</dbReference>
<evidence type="ECO:0000259" key="6">
    <source>
        <dbReference type="Pfam" id="PF14881"/>
    </source>
</evidence>
<feature type="compositionally biased region" description="Basic and acidic residues" evidence="4">
    <location>
        <begin position="119"/>
        <end position="143"/>
    </location>
</feature>
<gene>
    <name evidence="7" type="ORF">PoB_000701200</name>
</gene>
<comment type="subcellular location">
    <subcellularLocation>
        <location evidence="1">Mitochondrion</location>
    </subcellularLocation>
</comment>
<dbReference type="GO" id="GO:0005739">
    <property type="term" value="C:mitochondrion"/>
    <property type="evidence" value="ECO:0007669"/>
    <property type="project" value="UniProtKB-SubCell"/>
</dbReference>
<evidence type="ECO:0000313" key="8">
    <source>
        <dbReference type="Proteomes" id="UP000735302"/>
    </source>
</evidence>
<sequence length="574" mass="63907">MAAREVVTLQIGSYSNFVGTHWWNLQESSFVYDPQQLATFPKEVNHDILFREGKTVTGQVTYTPRLVLFDLNHSLGSLKREGTLYTVDAEESVNWIGDVTLHETPKEKRNLFLEDLEETKENSDDADEIKASDLDENAEKSEEAAGGVQVRQVDPVFGKSLYNLDNEVKVWSDYLRTALHPRTIHILQDYQFNNAEQPFNVFGMGQQVVGGKTLWDQVEDRVRFFTEECDHLQGFQIFLDCHDGFGGVGASVLSYLTDEYSSKSRFTFAVTPTNLPDKTAKDRSCRIINSALSVHSGCELSSLYLPLSLSSTLWKSVGDHVTMPYLEYKADLNYHTSAVLAASIDTLTLPYRKESGASRVADITSSFSSLGRKVACLNSSIPFPLMVGSTFADTLISFGKTDPWTSLTPHVKCAVSPYFQSCVVRGIPESMVKRSDYHGLSRSFLSSCTSVDDVLRLYLAETYPSSMNAGCVMRDGLKVGSPYPHIFSPNVNHKGFVSDTKRTALSGVYSVPATTSLQSSSDIYSYIASLQECVSQFKISRHTHFLEAGMEEDDYAEMVEGLLTLAQCYETEGD</sequence>
<evidence type="ECO:0000256" key="1">
    <source>
        <dbReference type="ARBA" id="ARBA00004173"/>
    </source>
</evidence>
<evidence type="ECO:0000256" key="3">
    <source>
        <dbReference type="ARBA" id="ARBA00023128"/>
    </source>
</evidence>
<dbReference type="Proteomes" id="UP000735302">
    <property type="component" value="Unassembled WGS sequence"/>
</dbReference>
<dbReference type="PANTHER" id="PTHR13391:SF0">
    <property type="entry name" value="PROTEIN MISATO HOMOLOG 1"/>
    <property type="match status" value="1"/>
</dbReference>
<protein>
    <submittedName>
        <fullName evidence="7">Misato-like protein 1</fullName>
    </submittedName>
</protein>
<comment type="similarity">
    <text evidence="2">Belongs to the misato family.</text>
</comment>